<sequence length="173" mass="18948">MNRGQSPRVEASKLLGNKSESAEDAIGWCMLRFVWSAPAHVLLLSQTAELLVGTLGQTLVGGSSAWTVYTALCAVSFLITLPLLLFPPKLHTSVEWILVTFILTTLYTYAANPFSQEAPFKISFQQTLTFNQTSGDFAALTSMTGSQSYLERGVAAELPSSWDGELCVERRTY</sequence>
<organism evidence="2 3">
    <name type="scientific">Jaapia argillacea MUCL 33604</name>
    <dbReference type="NCBI Taxonomy" id="933084"/>
    <lineage>
        <taxon>Eukaryota</taxon>
        <taxon>Fungi</taxon>
        <taxon>Dikarya</taxon>
        <taxon>Basidiomycota</taxon>
        <taxon>Agaricomycotina</taxon>
        <taxon>Agaricomycetes</taxon>
        <taxon>Agaricomycetidae</taxon>
        <taxon>Jaapiales</taxon>
        <taxon>Jaapiaceae</taxon>
        <taxon>Jaapia</taxon>
    </lineage>
</organism>
<dbReference type="AlphaFoldDB" id="A0A067Q2P3"/>
<dbReference type="EMBL" id="KL197713">
    <property type="protein sequence ID" value="KDQ61254.1"/>
    <property type="molecule type" value="Genomic_DNA"/>
</dbReference>
<name>A0A067Q2P3_9AGAM</name>
<protein>
    <submittedName>
        <fullName evidence="2">Uncharacterized protein</fullName>
    </submittedName>
</protein>
<feature type="transmembrane region" description="Helical" evidence="1">
    <location>
        <begin position="66"/>
        <end position="86"/>
    </location>
</feature>
<evidence type="ECO:0000256" key="1">
    <source>
        <dbReference type="SAM" id="Phobius"/>
    </source>
</evidence>
<evidence type="ECO:0000313" key="2">
    <source>
        <dbReference type="EMBL" id="KDQ61254.1"/>
    </source>
</evidence>
<keyword evidence="1" id="KW-1133">Transmembrane helix</keyword>
<keyword evidence="3" id="KW-1185">Reference proteome</keyword>
<dbReference type="Proteomes" id="UP000027265">
    <property type="component" value="Unassembled WGS sequence"/>
</dbReference>
<reference evidence="3" key="1">
    <citation type="journal article" date="2014" name="Proc. Natl. Acad. Sci. U.S.A.">
        <title>Extensive sampling of basidiomycete genomes demonstrates inadequacy of the white-rot/brown-rot paradigm for wood decay fungi.</title>
        <authorList>
            <person name="Riley R."/>
            <person name="Salamov A.A."/>
            <person name="Brown D.W."/>
            <person name="Nagy L.G."/>
            <person name="Floudas D."/>
            <person name="Held B.W."/>
            <person name="Levasseur A."/>
            <person name="Lombard V."/>
            <person name="Morin E."/>
            <person name="Otillar R."/>
            <person name="Lindquist E.A."/>
            <person name="Sun H."/>
            <person name="LaButti K.M."/>
            <person name="Schmutz J."/>
            <person name="Jabbour D."/>
            <person name="Luo H."/>
            <person name="Baker S.E."/>
            <person name="Pisabarro A.G."/>
            <person name="Walton J.D."/>
            <person name="Blanchette R.A."/>
            <person name="Henrissat B."/>
            <person name="Martin F."/>
            <person name="Cullen D."/>
            <person name="Hibbett D.S."/>
            <person name="Grigoriev I.V."/>
        </authorList>
    </citation>
    <scope>NUCLEOTIDE SEQUENCE [LARGE SCALE GENOMIC DNA]</scope>
    <source>
        <strain evidence="3">MUCL 33604</strain>
    </source>
</reference>
<accession>A0A067Q2P3</accession>
<dbReference type="OrthoDB" id="76293at2759"/>
<keyword evidence="1" id="KW-0472">Membrane</keyword>
<dbReference type="STRING" id="933084.A0A067Q2P3"/>
<dbReference type="HOGENOM" id="CLU_1547822_0_0_1"/>
<feature type="transmembrane region" description="Helical" evidence="1">
    <location>
        <begin position="93"/>
        <end position="110"/>
    </location>
</feature>
<gene>
    <name evidence="2" type="ORF">JAAARDRAFT_55935</name>
</gene>
<dbReference type="InParanoid" id="A0A067Q2P3"/>
<keyword evidence="1" id="KW-0812">Transmembrane</keyword>
<evidence type="ECO:0000313" key="3">
    <source>
        <dbReference type="Proteomes" id="UP000027265"/>
    </source>
</evidence>
<proteinExistence type="predicted"/>